<keyword evidence="2" id="KW-0472">Membrane</keyword>
<evidence type="ECO:0000256" key="2">
    <source>
        <dbReference type="SAM" id="Phobius"/>
    </source>
</evidence>
<protein>
    <submittedName>
        <fullName evidence="3">Uncharacterized protein</fullName>
    </submittedName>
</protein>
<reference evidence="4" key="1">
    <citation type="journal article" date="2023" name="Mol. Phylogenet. Evol.">
        <title>Genome-scale phylogeny and comparative genomics of the fungal order Sordariales.</title>
        <authorList>
            <person name="Hensen N."/>
            <person name="Bonometti L."/>
            <person name="Westerberg I."/>
            <person name="Brannstrom I.O."/>
            <person name="Guillou S."/>
            <person name="Cros-Aarteil S."/>
            <person name="Calhoun S."/>
            <person name="Haridas S."/>
            <person name="Kuo A."/>
            <person name="Mondo S."/>
            <person name="Pangilinan J."/>
            <person name="Riley R."/>
            <person name="LaButti K."/>
            <person name="Andreopoulos B."/>
            <person name="Lipzen A."/>
            <person name="Chen C."/>
            <person name="Yan M."/>
            <person name="Daum C."/>
            <person name="Ng V."/>
            <person name="Clum A."/>
            <person name="Steindorff A."/>
            <person name="Ohm R.A."/>
            <person name="Martin F."/>
            <person name="Silar P."/>
            <person name="Natvig D.O."/>
            <person name="Lalanne C."/>
            <person name="Gautier V."/>
            <person name="Ament-Velasquez S.L."/>
            <person name="Kruys A."/>
            <person name="Hutchinson M.I."/>
            <person name="Powell A.J."/>
            <person name="Barry K."/>
            <person name="Miller A.N."/>
            <person name="Grigoriev I.V."/>
            <person name="Debuchy R."/>
            <person name="Gladieux P."/>
            <person name="Hiltunen Thoren M."/>
            <person name="Johannesson H."/>
        </authorList>
    </citation>
    <scope>NUCLEOTIDE SEQUENCE [LARGE SCALE GENOMIC DNA]</scope>
    <source>
        <strain evidence="4">CBS 284.82</strain>
    </source>
</reference>
<feature type="region of interest" description="Disordered" evidence="1">
    <location>
        <begin position="167"/>
        <end position="236"/>
    </location>
</feature>
<evidence type="ECO:0000256" key="1">
    <source>
        <dbReference type="SAM" id="MobiDB-lite"/>
    </source>
</evidence>
<proteinExistence type="predicted"/>
<keyword evidence="4" id="KW-1185">Reference proteome</keyword>
<dbReference type="AlphaFoldDB" id="A0AAN6PDZ9"/>
<name>A0AAN6PDZ9_9PEZI</name>
<feature type="compositionally biased region" description="Pro residues" evidence="1">
    <location>
        <begin position="194"/>
        <end position="203"/>
    </location>
</feature>
<feature type="transmembrane region" description="Helical" evidence="2">
    <location>
        <begin position="32"/>
        <end position="51"/>
    </location>
</feature>
<comment type="caution">
    <text evidence="3">The sequence shown here is derived from an EMBL/GenBank/DDBJ whole genome shotgun (WGS) entry which is preliminary data.</text>
</comment>
<keyword evidence="2" id="KW-0812">Transmembrane</keyword>
<dbReference type="EMBL" id="MU854407">
    <property type="protein sequence ID" value="KAK4039212.1"/>
    <property type="molecule type" value="Genomic_DNA"/>
</dbReference>
<evidence type="ECO:0000313" key="3">
    <source>
        <dbReference type="EMBL" id="KAK4039212.1"/>
    </source>
</evidence>
<gene>
    <name evidence="3" type="ORF">C8A01DRAFT_47290</name>
</gene>
<keyword evidence="2" id="KW-1133">Transmembrane helix</keyword>
<accession>A0AAN6PDZ9</accession>
<organism evidence="3 4">
    <name type="scientific">Parachaetomium inaequale</name>
    <dbReference type="NCBI Taxonomy" id="2588326"/>
    <lineage>
        <taxon>Eukaryota</taxon>
        <taxon>Fungi</taxon>
        <taxon>Dikarya</taxon>
        <taxon>Ascomycota</taxon>
        <taxon>Pezizomycotina</taxon>
        <taxon>Sordariomycetes</taxon>
        <taxon>Sordariomycetidae</taxon>
        <taxon>Sordariales</taxon>
        <taxon>Chaetomiaceae</taxon>
        <taxon>Parachaetomium</taxon>
    </lineage>
</organism>
<evidence type="ECO:0000313" key="4">
    <source>
        <dbReference type="Proteomes" id="UP001303115"/>
    </source>
</evidence>
<sequence length="236" mass="25373">MSLPLPLLGEHHLNEVGAISGWNCLGDAAQCGIVLVIVAFVIVTGYLYWRLKIKPNFRGSRGDTRTPVNGYWEVTRRDPSRVSITIYREPRMLSDSEAAQTEGRAPRPRKGDNGPTPQENNIANQVTKQFGSASTSDVHLVPPPPPPPAVFWTAPAPSVIPPPPPFGPPTFLQLGPPPAPLHPNPLGFGTGVVPYPPVAPPPGSGDVPARLRTPASYIGSSSEKRKWRKNSNPSGR</sequence>
<dbReference type="Proteomes" id="UP001303115">
    <property type="component" value="Unassembled WGS sequence"/>
</dbReference>
<feature type="region of interest" description="Disordered" evidence="1">
    <location>
        <begin position="92"/>
        <end position="121"/>
    </location>
</feature>